<dbReference type="EMBL" id="CM039430">
    <property type="protein sequence ID" value="KAI4345662.1"/>
    <property type="molecule type" value="Genomic_DNA"/>
</dbReference>
<dbReference type="Proteomes" id="UP000828941">
    <property type="component" value="Chromosome 5"/>
</dbReference>
<organism evidence="1 2">
    <name type="scientific">Bauhinia variegata</name>
    <name type="common">Purple orchid tree</name>
    <name type="synonym">Phanera variegata</name>
    <dbReference type="NCBI Taxonomy" id="167791"/>
    <lineage>
        <taxon>Eukaryota</taxon>
        <taxon>Viridiplantae</taxon>
        <taxon>Streptophyta</taxon>
        <taxon>Embryophyta</taxon>
        <taxon>Tracheophyta</taxon>
        <taxon>Spermatophyta</taxon>
        <taxon>Magnoliopsida</taxon>
        <taxon>eudicotyledons</taxon>
        <taxon>Gunneridae</taxon>
        <taxon>Pentapetalae</taxon>
        <taxon>rosids</taxon>
        <taxon>fabids</taxon>
        <taxon>Fabales</taxon>
        <taxon>Fabaceae</taxon>
        <taxon>Cercidoideae</taxon>
        <taxon>Cercideae</taxon>
        <taxon>Bauhiniinae</taxon>
        <taxon>Bauhinia</taxon>
    </lineage>
</organism>
<protein>
    <submittedName>
        <fullName evidence="1">Uncharacterized protein</fullName>
    </submittedName>
</protein>
<gene>
    <name evidence="1" type="ORF">L6164_012762</name>
</gene>
<comment type="caution">
    <text evidence="1">The sequence shown here is derived from an EMBL/GenBank/DDBJ whole genome shotgun (WGS) entry which is preliminary data.</text>
</comment>
<reference evidence="1 2" key="1">
    <citation type="journal article" date="2022" name="DNA Res.">
        <title>Chromosomal-level genome assembly of the orchid tree Bauhinia variegata (Leguminosae; Cercidoideae) supports the allotetraploid origin hypothesis of Bauhinia.</title>
        <authorList>
            <person name="Zhong Y."/>
            <person name="Chen Y."/>
            <person name="Zheng D."/>
            <person name="Pang J."/>
            <person name="Liu Y."/>
            <person name="Luo S."/>
            <person name="Meng S."/>
            <person name="Qian L."/>
            <person name="Wei D."/>
            <person name="Dai S."/>
            <person name="Zhou R."/>
        </authorList>
    </citation>
    <scope>NUCLEOTIDE SEQUENCE [LARGE SCALE GENOMIC DNA]</scope>
    <source>
        <strain evidence="1">BV-YZ2020</strain>
    </source>
</reference>
<accession>A0ACB9PCA8</accession>
<proteinExistence type="predicted"/>
<sequence>MAVKPLLLLCFLLVASLSVSSASDRSTSEESEQPSDRRLPIPRPWKWGPDRKPQENPFHFPNQLFQTRYRNEHGHIRTLPRFDSNNRNLRGIANYRLLEFQARPQTFVLPHHSDAEYLVYVVSGKALFTIIVGSNRESYNLESDYVIRIPAGATAYVANRDDNQNLRIVKLVIPVNNDGQFEDFFPVGQQNPRSYYYGFRRRTLEAAFNSPYQEILRALLGQQSQALVRATREQIRQLSQNARSSQEAGQTRLSPFNVRNFENPNSNNYARFWEVHPNQVPQLQDLDVCVTFMVLNRGSLVLPHVNSRTWVVAYISQGTGEFEIAAPEREQGQEEQEGQEQERSYGEIQGLSSQLNEGDVFVVPPGYPFALTSSNDNNMEIVGFNINIQGNERSYLAGESENMIAQIDSVAKELTFSGSAQQVQRLFKSQGQSYFASAQPQQQQQQQQQGGESGYAFA</sequence>
<name>A0ACB9PCA8_BAUVA</name>
<evidence type="ECO:0000313" key="1">
    <source>
        <dbReference type="EMBL" id="KAI4345662.1"/>
    </source>
</evidence>
<keyword evidence="2" id="KW-1185">Reference proteome</keyword>
<evidence type="ECO:0000313" key="2">
    <source>
        <dbReference type="Proteomes" id="UP000828941"/>
    </source>
</evidence>